<keyword evidence="3" id="KW-1185">Reference proteome</keyword>
<comment type="caution">
    <text evidence="2">The sequence shown here is derived from an EMBL/GenBank/DDBJ whole genome shotgun (WGS) entry which is preliminary data.</text>
</comment>
<accession>A0AA40K172</accession>
<dbReference type="Proteomes" id="UP001172159">
    <property type="component" value="Unassembled WGS sequence"/>
</dbReference>
<organism evidence="2 3">
    <name type="scientific">Apiosordaria backusii</name>
    <dbReference type="NCBI Taxonomy" id="314023"/>
    <lineage>
        <taxon>Eukaryota</taxon>
        <taxon>Fungi</taxon>
        <taxon>Dikarya</taxon>
        <taxon>Ascomycota</taxon>
        <taxon>Pezizomycotina</taxon>
        <taxon>Sordariomycetes</taxon>
        <taxon>Sordariomycetidae</taxon>
        <taxon>Sordariales</taxon>
        <taxon>Lasiosphaeriaceae</taxon>
        <taxon>Apiosordaria</taxon>
    </lineage>
</organism>
<dbReference type="EMBL" id="JAUKTV010000003">
    <property type="protein sequence ID" value="KAK0742198.1"/>
    <property type="molecule type" value="Genomic_DNA"/>
</dbReference>
<evidence type="ECO:0000256" key="1">
    <source>
        <dbReference type="SAM" id="MobiDB-lite"/>
    </source>
</evidence>
<dbReference type="AlphaFoldDB" id="A0AA40K172"/>
<evidence type="ECO:0000313" key="3">
    <source>
        <dbReference type="Proteomes" id="UP001172159"/>
    </source>
</evidence>
<sequence length="69" mass="7426">MSDLIHDGVTEAKLLSPVRLDSDGMAGSIPPSTIAVQAHHHMHYSTPLRQKTASTSTQAPGTDIPYHYS</sequence>
<protein>
    <submittedName>
        <fullName evidence="2">Uncharacterized protein</fullName>
    </submittedName>
</protein>
<name>A0AA40K172_9PEZI</name>
<evidence type="ECO:0000313" key="2">
    <source>
        <dbReference type="EMBL" id="KAK0742198.1"/>
    </source>
</evidence>
<gene>
    <name evidence="2" type="ORF">B0T21DRAFT_360803</name>
</gene>
<proteinExistence type="predicted"/>
<reference evidence="2" key="1">
    <citation type="submission" date="2023-06" db="EMBL/GenBank/DDBJ databases">
        <title>Genome-scale phylogeny and comparative genomics of the fungal order Sordariales.</title>
        <authorList>
            <consortium name="Lawrence Berkeley National Laboratory"/>
            <person name="Hensen N."/>
            <person name="Bonometti L."/>
            <person name="Westerberg I."/>
            <person name="Brannstrom I.O."/>
            <person name="Guillou S."/>
            <person name="Cros-Aarteil S."/>
            <person name="Calhoun S."/>
            <person name="Haridas S."/>
            <person name="Kuo A."/>
            <person name="Mondo S."/>
            <person name="Pangilinan J."/>
            <person name="Riley R."/>
            <person name="Labutti K."/>
            <person name="Andreopoulos B."/>
            <person name="Lipzen A."/>
            <person name="Chen C."/>
            <person name="Yanf M."/>
            <person name="Daum C."/>
            <person name="Ng V."/>
            <person name="Clum A."/>
            <person name="Steindorff A."/>
            <person name="Ohm R."/>
            <person name="Martin F."/>
            <person name="Silar P."/>
            <person name="Natvig D."/>
            <person name="Lalanne C."/>
            <person name="Gautier V."/>
            <person name="Ament-Velasquez S.L."/>
            <person name="Kruys A."/>
            <person name="Hutchinson M.I."/>
            <person name="Powell A.J."/>
            <person name="Barry K."/>
            <person name="Miller A.N."/>
            <person name="Grigoriev I.V."/>
            <person name="Debuchy R."/>
            <person name="Gladieux P."/>
            <person name="Thoren M.H."/>
            <person name="Johannesson H."/>
        </authorList>
    </citation>
    <scope>NUCLEOTIDE SEQUENCE</scope>
    <source>
        <strain evidence="2">CBS 540.89</strain>
    </source>
</reference>
<feature type="region of interest" description="Disordered" evidence="1">
    <location>
        <begin position="41"/>
        <end position="69"/>
    </location>
</feature>
<feature type="compositionally biased region" description="Polar residues" evidence="1">
    <location>
        <begin position="47"/>
        <end position="60"/>
    </location>
</feature>